<feature type="domain" description="Metallo-beta-lactamase" evidence="9">
    <location>
        <begin position="40"/>
        <end position="127"/>
    </location>
</feature>
<comment type="similarity">
    <text evidence="8">Belongs to the RNase Z family.</text>
</comment>
<sequence length="324" mass="36261">MHRTEHLLATARDWETCPNLGRVRELVVLGTGSQVPSRERTQNGYFLRWDDEGFLFDPGEGTQRQMLYAGVAAGAITRLCITHFHGDHCLGMPGIVQRLSLDDVPHPVRAHYPASGQKYFTRLRYAASFYERAELLQEPVEEDGLLTVGSFGQLWARRLEHSVDSFGYQLIEPDGRRMLPDRLAAHGIVGPAIGRLQQAGSLEVDGRTVRIEDVSEPRPGQRFAFIMDTRLCENVLRLAEDADMLVIESTYLSSEADLARRFGHLTARQAARVAAGCGVRTLVLTHFSQRYQEPERFLSEAAAEFSGDIVVASDLSRTPVPTRR</sequence>
<dbReference type="CDD" id="cd07717">
    <property type="entry name" value="RNaseZ_ZiPD-like_MBL-fold"/>
    <property type="match status" value="1"/>
</dbReference>
<feature type="binding site" evidence="8">
    <location>
        <position position="161"/>
    </location>
    <ligand>
        <name>Zn(2+)</name>
        <dbReference type="ChEBI" id="CHEBI:29105"/>
        <label>1</label>
        <note>catalytic</note>
    </ligand>
</feature>
<feature type="active site" description="Proton acceptor" evidence="8">
    <location>
        <position position="87"/>
    </location>
</feature>
<organism evidence="11 12">
    <name type="scientific">Kribbella rubisoli</name>
    <dbReference type="NCBI Taxonomy" id="3075929"/>
    <lineage>
        <taxon>Bacteria</taxon>
        <taxon>Bacillati</taxon>
        <taxon>Actinomycetota</taxon>
        <taxon>Actinomycetes</taxon>
        <taxon>Propionibacteriales</taxon>
        <taxon>Kribbellaceae</taxon>
        <taxon>Kribbella</taxon>
    </lineage>
</organism>
<dbReference type="Pfam" id="PF00753">
    <property type="entry name" value="Lactamase_B"/>
    <property type="match status" value="1"/>
</dbReference>
<keyword evidence="4 8" id="KW-0479">Metal-binding</keyword>
<keyword evidence="6 8" id="KW-0378">Hydrolase</keyword>
<evidence type="ECO:0000256" key="5">
    <source>
        <dbReference type="ARBA" id="ARBA00022759"/>
    </source>
</evidence>
<dbReference type="InterPro" id="IPR001279">
    <property type="entry name" value="Metallo-B-lactamas"/>
</dbReference>
<evidence type="ECO:0000313" key="11">
    <source>
        <dbReference type="EMBL" id="RZU19177.1"/>
    </source>
</evidence>
<comment type="function">
    <text evidence="8">Zinc phosphodiesterase, which displays some tRNA 3'-processing endonuclease activity. Probably involved in tRNA maturation, by removing a 3'-trailer from precursor tRNA.</text>
</comment>
<evidence type="ECO:0000256" key="7">
    <source>
        <dbReference type="ARBA" id="ARBA00022833"/>
    </source>
</evidence>
<evidence type="ECO:0000256" key="6">
    <source>
        <dbReference type="ARBA" id="ARBA00022801"/>
    </source>
</evidence>
<evidence type="ECO:0000256" key="8">
    <source>
        <dbReference type="HAMAP-Rule" id="MF_01818"/>
    </source>
</evidence>
<dbReference type="HAMAP" id="MF_01818">
    <property type="entry name" value="RNase_Z_BN"/>
    <property type="match status" value="1"/>
</dbReference>
<dbReference type="OrthoDB" id="9800940at2"/>
<protein>
    <recommendedName>
        <fullName evidence="8">Ribonuclease Z</fullName>
        <shortName evidence="8">RNase Z</shortName>
        <ecNumber evidence="8">3.1.26.11</ecNumber>
    </recommendedName>
    <alternativeName>
        <fullName evidence="8">tRNA 3 endonuclease</fullName>
    </alternativeName>
    <alternativeName>
        <fullName evidence="8">tRNase Z</fullName>
    </alternativeName>
</protein>
<name>A0A4Q7X7X3_9ACTN</name>
<keyword evidence="2 8" id="KW-0819">tRNA processing</keyword>
<dbReference type="NCBIfam" id="NF000805">
    <property type="entry name" value="PRK00055.2-3"/>
    <property type="match status" value="1"/>
</dbReference>
<comment type="cofactor">
    <cofactor evidence="8">
        <name>Zn(2+)</name>
        <dbReference type="ChEBI" id="CHEBI:29105"/>
    </cofactor>
    <text evidence="8">Binds 2 Zn(2+) ions.</text>
</comment>
<keyword evidence="7 8" id="KW-0862">Zinc</keyword>
<evidence type="ECO:0000256" key="1">
    <source>
        <dbReference type="ARBA" id="ARBA00011738"/>
    </source>
</evidence>
<dbReference type="Pfam" id="PF12706">
    <property type="entry name" value="Lactamase_B_2"/>
    <property type="match status" value="1"/>
</dbReference>
<feature type="binding site" evidence="8">
    <location>
        <position position="286"/>
    </location>
    <ligand>
        <name>Zn(2+)</name>
        <dbReference type="ChEBI" id="CHEBI:29105"/>
        <label>2</label>
        <note>catalytic</note>
    </ligand>
</feature>
<proteinExistence type="inferred from homology"/>
<comment type="caution">
    <text evidence="11">The sequence shown here is derived from an EMBL/GenBank/DDBJ whole genome shotgun (WGS) entry which is preliminary data.</text>
</comment>
<dbReference type="InterPro" id="IPR036866">
    <property type="entry name" value="RibonucZ/Hydroxyglut_hydro"/>
</dbReference>
<dbReference type="InterPro" id="IPR013471">
    <property type="entry name" value="RNase_Z/BN"/>
</dbReference>
<evidence type="ECO:0000313" key="12">
    <source>
        <dbReference type="Proteomes" id="UP000292027"/>
    </source>
</evidence>
<feature type="binding site" evidence="8">
    <location>
        <position position="83"/>
    </location>
    <ligand>
        <name>Zn(2+)</name>
        <dbReference type="ChEBI" id="CHEBI:29105"/>
        <label>1</label>
        <note>catalytic</note>
    </ligand>
</feature>
<keyword evidence="5 8" id="KW-0255">Endonuclease</keyword>
<feature type="binding site" evidence="8">
    <location>
        <position position="228"/>
    </location>
    <ligand>
        <name>Zn(2+)</name>
        <dbReference type="ChEBI" id="CHEBI:29105"/>
        <label>2</label>
        <note>catalytic</note>
    </ligand>
</feature>
<dbReference type="PANTHER" id="PTHR46018">
    <property type="entry name" value="ZINC PHOSPHODIESTERASE ELAC PROTEIN 1"/>
    <property type="match status" value="1"/>
</dbReference>
<feature type="binding site" evidence="8">
    <location>
        <position position="228"/>
    </location>
    <ligand>
        <name>Zn(2+)</name>
        <dbReference type="ChEBI" id="CHEBI:29105"/>
        <label>1</label>
        <note>catalytic</note>
    </ligand>
</feature>
<reference evidence="11 12" key="1">
    <citation type="journal article" date="2015" name="Stand. Genomic Sci.">
        <title>Genomic Encyclopedia of Bacterial and Archaeal Type Strains, Phase III: the genomes of soil and plant-associated and newly described type strains.</title>
        <authorList>
            <person name="Whitman W.B."/>
            <person name="Woyke T."/>
            <person name="Klenk H.P."/>
            <person name="Zhou Y."/>
            <person name="Lilburn T.G."/>
            <person name="Beck B.J."/>
            <person name="De Vos P."/>
            <person name="Vandamme P."/>
            <person name="Eisen J.A."/>
            <person name="Garrity G."/>
            <person name="Hugenholtz P."/>
            <person name="Kyrpides N.C."/>
        </authorList>
    </citation>
    <scope>NUCLEOTIDE SEQUENCE [LARGE SCALE GENOMIC DNA]</scope>
    <source>
        <strain evidence="11 12">VKM Ac-2540</strain>
    </source>
</reference>
<keyword evidence="12" id="KW-1185">Reference proteome</keyword>
<dbReference type="GO" id="GO:0008270">
    <property type="term" value="F:zinc ion binding"/>
    <property type="evidence" value="ECO:0007669"/>
    <property type="project" value="UniProtKB-UniRule"/>
</dbReference>
<comment type="catalytic activity">
    <reaction evidence="8">
        <text>Endonucleolytic cleavage of RNA, removing extra 3' nucleotides from tRNA precursor, generating 3' termini of tRNAs. A 3'-hydroxy group is left at the tRNA terminus and a 5'-phosphoryl group is left at the trailer molecule.</text>
        <dbReference type="EC" id="3.1.26.11"/>
    </reaction>
</comment>
<dbReference type="PANTHER" id="PTHR46018:SF2">
    <property type="entry name" value="ZINC PHOSPHODIESTERASE ELAC PROTEIN 1"/>
    <property type="match status" value="1"/>
</dbReference>
<dbReference type="AlphaFoldDB" id="A0A4Q7X7X3"/>
<accession>A0A4Q7X7X3</accession>
<evidence type="ECO:0000256" key="4">
    <source>
        <dbReference type="ARBA" id="ARBA00022723"/>
    </source>
</evidence>
<feature type="binding site" evidence="8">
    <location>
        <position position="88"/>
    </location>
    <ligand>
        <name>Zn(2+)</name>
        <dbReference type="ChEBI" id="CHEBI:29105"/>
        <label>2</label>
        <note>catalytic</note>
    </ligand>
</feature>
<dbReference type="Gene3D" id="3.60.15.10">
    <property type="entry name" value="Ribonuclease Z/Hydroxyacylglutathione hydrolase-like"/>
    <property type="match status" value="1"/>
</dbReference>
<feature type="binding site" evidence="8">
    <location>
        <position position="85"/>
    </location>
    <ligand>
        <name>Zn(2+)</name>
        <dbReference type="ChEBI" id="CHEBI:29105"/>
        <label>1</label>
        <note>catalytic</note>
    </ligand>
</feature>
<comment type="subunit">
    <text evidence="1 8">Homodimer.</text>
</comment>
<evidence type="ECO:0000259" key="10">
    <source>
        <dbReference type="Pfam" id="PF12706"/>
    </source>
</evidence>
<evidence type="ECO:0000259" key="9">
    <source>
        <dbReference type="Pfam" id="PF00753"/>
    </source>
</evidence>
<gene>
    <name evidence="8" type="primary">rnz</name>
    <name evidence="11" type="ORF">EV645_1387</name>
</gene>
<evidence type="ECO:0000256" key="2">
    <source>
        <dbReference type="ARBA" id="ARBA00022694"/>
    </source>
</evidence>
<dbReference type="GO" id="GO:0042781">
    <property type="term" value="F:3'-tRNA processing endoribonuclease activity"/>
    <property type="evidence" value="ECO:0007669"/>
    <property type="project" value="UniProtKB-UniRule"/>
</dbReference>
<feature type="domain" description="Metallo-beta-lactamase" evidence="10">
    <location>
        <begin position="218"/>
        <end position="287"/>
    </location>
</feature>
<evidence type="ECO:0000256" key="3">
    <source>
        <dbReference type="ARBA" id="ARBA00022722"/>
    </source>
</evidence>
<feature type="binding site" evidence="8">
    <location>
        <position position="87"/>
    </location>
    <ligand>
        <name>Zn(2+)</name>
        <dbReference type="ChEBI" id="CHEBI:29105"/>
        <label>2</label>
        <note>catalytic</note>
    </ligand>
</feature>
<dbReference type="SUPFAM" id="SSF56281">
    <property type="entry name" value="Metallo-hydrolase/oxidoreductase"/>
    <property type="match status" value="1"/>
</dbReference>
<keyword evidence="3 8" id="KW-0540">Nuclease</keyword>
<dbReference type="Proteomes" id="UP000292027">
    <property type="component" value="Unassembled WGS sequence"/>
</dbReference>
<dbReference type="EMBL" id="SHKR01000011">
    <property type="protein sequence ID" value="RZU19177.1"/>
    <property type="molecule type" value="Genomic_DNA"/>
</dbReference>
<dbReference type="EC" id="3.1.26.11" evidence="8"/>